<protein>
    <recommendedName>
        <fullName evidence="3">Phloem protein 2</fullName>
    </recommendedName>
</protein>
<evidence type="ECO:0000313" key="2">
    <source>
        <dbReference type="Proteomes" id="UP000327013"/>
    </source>
</evidence>
<name>A0A660KPR5_9ROSI</name>
<evidence type="ECO:0000313" key="1">
    <source>
        <dbReference type="EMBL" id="KAE8037275.1"/>
    </source>
</evidence>
<dbReference type="GO" id="GO:0030246">
    <property type="term" value="F:carbohydrate binding"/>
    <property type="evidence" value="ECO:0007669"/>
    <property type="project" value="InterPro"/>
</dbReference>
<dbReference type="PANTHER" id="PTHR48478">
    <property type="entry name" value="LECTIN-LIKE"/>
    <property type="match status" value="1"/>
</dbReference>
<keyword evidence="2" id="KW-1185">Reference proteome</keyword>
<evidence type="ECO:0008006" key="3">
    <source>
        <dbReference type="Google" id="ProtNLM"/>
    </source>
</evidence>
<proteinExistence type="predicted"/>
<dbReference type="InterPro" id="IPR052147">
    <property type="entry name" value="PP2-like/Lectin"/>
</dbReference>
<sequence>MAKRAATDLNGAESGEIFLEHKRKKKRGDEISGHGHFWFTVYARSLYISWGDSPEYWTWNCYKETSDEIIEVAILSKVCWLDVRGSLDISELPPEVVYEIVYVFMLTEGASGWELPIQLILALPDGRVQASQVSLLEKPRGQWMELNVGNFQRKNGELGEVSFIIREHGGHWKQGLVIKGAVIRPIQTTL</sequence>
<dbReference type="Pfam" id="PF14299">
    <property type="entry name" value="PP2"/>
    <property type="match status" value="1"/>
</dbReference>
<dbReference type="PANTHER" id="PTHR48478:SF1">
    <property type="entry name" value="LECTIN-LIKE"/>
    <property type="match status" value="1"/>
</dbReference>
<dbReference type="AlphaFoldDB" id="A0A660KPR5"/>
<dbReference type="EMBL" id="CM017324">
    <property type="protein sequence ID" value="KAE8037275.1"/>
    <property type="molecule type" value="Genomic_DNA"/>
</dbReference>
<dbReference type="InterPro" id="IPR025886">
    <property type="entry name" value="PP2-like"/>
</dbReference>
<gene>
    <name evidence="1" type="ORF">FH972_009876</name>
</gene>
<accession>A0A660KPR5</accession>
<dbReference type="Proteomes" id="UP000327013">
    <property type="component" value="Chromosome 4"/>
</dbReference>
<reference evidence="1 2" key="1">
    <citation type="submission" date="2019-06" db="EMBL/GenBank/DDBJ databases">
        <title>A chromosomal-level reference genome of Carpinus fangiana (Coryloideae, Betulaceae).</title>
        <authorList>
            <person name="Yang X."/>
            <person name="Wang Z."/>
            <person name="Zhang L."/>
            <person name="Hao G."/>
            <person name="Liu J."/>
            <person name="Yang Y."/>
        </authorList>
    </citation>
    <scope>NUCLEOTIDE SEQUENCE [LARGE SCALE GENOMIC DNA]</scope>
    <source>
        <strain evidence="1">Cfa_2016G</strain>
        <tissue evidence="1">Leaf</tissue>
    </source>
</reference>
<organism evidence="1 2">
    <name type="scientific">Carpinus fangiana</name>
    <dbReference type="NCBI Taxonomy" id="176857"/>
    <lineage>
        <taxon>Eukaryota</taxon>
        <taxon>Viridiplantae</taxon>
        <taxon>Streptophyta</taxon>
        <taxon>Embryophyta</taxon>
        <taxon>Tracheophyta</taxon>
        <taxon>Spermatophyta</taxon>
        <taxon>Magnoliopsida</taxon>
        <taxon>eudicotyledons</taxon>
        <taxon>Gunneridae</taxon>
        <taxon>Pentapetalae</taxon>
        <taxon>rosids</taxon>
        <taxon>fabids</taxon>
        <taxon>Fagales</taxon>
        <taxon>Betulaceae</taxon>
        <taxon>Carpinus</taxon>
    </lineage>
</organism>
<dbReference type="OrthoDB" id="533833at2759"/>